<evidence type="ECO:0000313" key="3">
    <source>
        <dbReference type="Proteomes" id="UP001497444"/>
    </source>
</evidence>
<proteinExistence type="predicted"/>
<name>A0ABP0V8H1_9BRYO</name>
<keyword evidence="3" id="KW-1185">Reference proteome</keyword>
<evidence type="ECO:0000259" key="1">
    <source>
        <dbReference type="SMART" id="SM00829"/>
    </source>
</evidence>
<gene>
    <name evidence="2" type="ORF">CSSPJE1EN1_LOCUS26107</name>
</gene>
<dbReference type="SMART" id="SM00829">
    <property type="entry name" value="PKS_ER"/>
    <property type="match status" value="1"/>
</dbReference>
<reference evidence="2" key="1">
    <citation type="submission" date="2024-02" db="EMBL/GenBank/DDBJ databases">
        <authorList>
            <consortium name="ELIXIR-Norway"/>
            <consortium name="Elixir Norway"/>
        </authorList>
    </citation>
    <scope>NUCLEOTIDE SEQUENCE</scope>
</reference>
<evidence type="ECO:0000313" key="2">
    <source>
        <dbReference type="EMBL" id="CAK9250729.1"/>
    </source>
</evidence>
<dbReference type="PANTHER" id="PTHR11695:SF294">
    <property type="entry name" value="RETICULON-4-INTERACTING PROTEIN 1, MITOCHONDRIAL"/>
    <property type="match status" value="1"/>
</dbReference>
<dbReference type="Gene3D" id="3.90.180.10">
    <property type="entry name" value="Medium-chain alcohol dehydrogenases, catalytic domain"/>
    <property type="match status" value="1"/>
</dbReference>
<comment type="caution">
    <text evidence="2">The sequence shown here is derived from an EMBL/GenBank/DDBJ whole genome shotgun (WGS) entry which is preliminary data.</text>
</comment>
<feature type="domain" description="Enoyl reductase (ER)" evidence="1">
    <location>
        <begin position="1"/>
        <end position="287"/>
    </location>
</feature>
<protein>
    <recommendedName>
        <fullName evidence="1">Enoyl reductase (ER) domain-containing protein</fullName>
    </recommendedName>
</protein>
<dbReference type="InterPro" id="IPR036291">
    <property type="entry name" value="NAD(P)-bd_dom_sf"/>
</dbReference>
<accession>A0ABP0V8H1</accession>
<dbReference type="InterPro" id="IPR020843">
    <property type="entry name" value="ER"/>
</dbReference>
<organism evidence="2 3">
    <name type="scientific">Sphagnum jensenii</name>
    <dbReference type="NCBI Taxonomy" id="128206"/>
    <lineage>
        <taxon>Eukaryota</taxon>
        <taxon>Viridiplantae</taxon>
        <taxon>Streptophyta</taxon>
        <taxon>Embryophyta</taxon>
        <taxon>Bryophyta</taxon>
        <taxon>Sphagnophytina</taxon>
        <taxon>Sphagnopsida</taxon>
        <taxon>Sphagnales</taxon>
        <taxon>Sphagnaceae</taxon>
        <taxon>Sphagnum</taxon>
    </lineage>
</organism>
<dbReference type="EMBL" id="CAXAQS010000230">
    <property type="protein sequence ID" value="CAK9250729.1"/>
    <property type="molecule type" value="Genomic_DNA"/>
</dbReference>
<dbReference type="InterPro" id="IPR050700">
    <property type="entry name" value="YIM1/Zinc_Alcohol_DH_Fams"/>
</dbReference>
<dbReference type="Proteomes" id="UP001497444">
    <property type="component" value="Unassembled WGS sequence"/>
</dbReference>
<sequence length="295" mass="32092">MQHVQQHSQNIVEVKNSCTGIPHDRSRQQQQERLAVVHSSPSDKVYGTGMGALAEKIIAKDSEISLKPTTTTFIQAASLPVVSLTAYQALTQGEAKTGSRVLIVGASGGCGLIGIQMARYMVGPNGKVGGICGTHNLDFVRNMGVCDMVMDYKTPEVLIGNDSPLKTFGEFDLLYDTVSSPKPTDNLNGQSYDIALSKFFTPRTKTVAIHGVSARWLWMLLGWEARNFHLMICSTKRTGVQLQSIASMVDTGAVKPVIDSVYPFAPEGLESAYARLLSRRARGKVVIDIFRGQEV</sequence>
<dbReference type="CDD" id="cd08267">
    <property type="entry name" value="MDR1"/>
    <property type="match status" value="1"/>
</dbReference>
<dbReference type="PANTHER" id="PTHR11695">
    <property type="entry name" value="ALCOHOL DEHYDROGENASE RELATED"/>
    <property type="match status" value="1"/>
</dbReference>
<dbReference type="Pfam" id="PF13602">
    <property type="entry name" value="ADH_zinc_N_2"/>
    <property type="match status" value="1"/>
</dbReference>
<dbReference type="Gene3D" id="3.40.50.720">
    <property type="entry name" value="NAD(P)-binding Rossmann-like Domain"/>
    <property type="match status" value="1"/>
</dbReference>
<dbReference type="SUPFAM" id="SSF51735">
    <property type="entry name" value="NAD(P)-binding Rossmann-fold domains"/>
    <property type="match status" value="1"/>
</dbReference>